<organism evidence="1 2">
    <name type="scientific">Microbacterium phage ValentiniPuff</name>
    <dbReference type="NCBI Taxonomy" id="2315705"/>
    <lineage>
        <taxon>Viruses</taxon>
        <taxon>Duplodnaviria</taxon>
        <taxon>Heunggongvirae</taxon>
        <taxon>Uroviricota</taxon>
        <taxon>Caudoviricetes</taxon>
        <taxon>Valentinivirus</taxon>
        <taxon>Valentinivirus valentinipuff</taxon>
    </lineage>
</organism>
<name>A0A386KRZ8_9CAUD</name>
<accession>A0A386KRZ8</accession>
<proteinExistence type="predicted"/>
<reference evidence="1 2" key="1">
    <citation type="submission" date="2018-08" db="EMBL/GenBank/DDBJ databases">
        <authorList>
            <person name="Preder H."/>
            <person name="Servin-Meza L.A."/>
            <person name="Bonilla J.A."/>
            <person name="Klyczek K."/>
            <person name="Garlena R.A."/>
            <person name="Russell D.A."/>
            <person name="Pope W.H."/>
            <person name="Jacobs-Sera D."/>
            <person name="Hatfull G.F."/>
        </authorList>
    </citation>
    <scope>NUCLEOTIDE SEQUENCE [LARGE SCALE GENOMIC DNA]</scope>
</reference>
<protein>
    <submittedName>
        <fullName evidence="1">Uncharacterized protein</fullName>
    </submittedName>
</protein>
<keyword evidence="2" id="KW-1185">Reference proteome</keyword>
<evidence type="ECO:0000313" key="2">
    <source>
        <dbReference type="Proteomes" id="UP000281993"/>
    </source>
</evidence>
<gene>
    <name evidence="1" type="primary">78</name>
    <name evidence="1" type="ORF">SEA_VALENTINIPUFF_78</name>
</gene>
<dbReference type="Proteomes" id="UP000281993">
    <property type="component" value="Segment"/>
</dbReference>
<dbReference type="EMBL" id="MH825712">
    <property type="protein sequence ID" value="AYD87373.1"/>
    <property type="molecule type" value="Genomic_DNA"/>
</dbReference>
<sequence>MSVFCETSSTAGTATGRVKLGDTAPVRWRLPGFNLTGCTVAGAVKRDVVVTALEVTVVDAAAGLVEHPLPNGIAIGTYLVEFEVTETASGEVTHVPDQGYGQLIVEASFA</sequence>
<evidence type="ECO:0000313" key="1">
    <source>
        <dbReference type="EMBL" id="AYD87373.1"/>
    </source>
</evidence>